<feature type="region of interest" description="Disordered" evidence="1">
    <location>
        <begin position="1"/>
        <end position="29"/>
    </location>
</feature>
<proteinExistence type="predicted"/>
<feature type="region of interest" description="Disordered" evidence="1">
    <location>
        <begin position="65"/>
        <end position="86"/>
    </location>
</feature>
<reference evidence="2 3" key="1">
    <citation type="submission" date="2024-01" db="EMBL/GenBank/DDBJ databases">
        <authorList>
            <person name="Allen C."/>
            <person name="Tagirdzhanova G."/>
        </authorList>
    </citation>
    <scope>NUCLEOTIDE SEQUENCE [LARGE SCALE GENOMIC DNA]</scope>
</reference>
<comment type="caution">
    <text evidence="2">The sequence shown here is derived from an EMBL/GenBank/DDBJ whole genome shotgun (WGS) entry which is preliminary data.</text>
</comment>
<evidence type="ECO:0000313" key="3">
    <source>
        <dbReference type="Proteomes" id="UP001642482"/>
    </source>
</evidence>
<gene>
    <name evidence="2" type="ORF">SEUCBS140593_001062</name>
</gene>
<accession>A0ABP0AV64</accession>
<feature type="region of interest" description="Disordered" evidence="1">
    <location>
        <begin position="493"/>
        <end position="620"/>
    </location>
</feature>
<keyword evidence="3" id="KW-1185">Reference proteome</keyword>
<name>A0ABP0AV64_9PEZI</name>
<organism evidence="2 3">
    <name type="scientific">Sporothrix eucalyptigena</name>
    <dbReference type="NCBI Taxonomy" id="1812306"/>
    <lineage>
        <taxon>Eukaryota</taxon>
        <taxon>Fungi</taxon>
        <taxon>Dikarya</taxon>
        <taxon>Ascomycota</taxon>
        <taxon>Pezizomycotina</taxon>
        <taxon>Sordariomycetes</taxon>
        <taxon>Sordariomycetidae</taxon>
        <taxon>Ophiostomatales</taxon>
        <taxon>Ophiostomataceae</taxon>
        <taxon>Sporothrix</taxon>
    </lineage>
</organism>
<feature type="compositionally biased region" description="Low complexity" evidence="1">
    <location>
        <begin position="582"/>
        <end position="597"/>
    </location>
</feature>
<protein>
    <submittedName>
        <fullName evidence="2">Uncharacterized protein</fullName>
    </submittedName>
</protein>
<dbReference type="EMBL" id="CAWUHD010000006">
    <property type="protein sequence ID" value="CAK7211128.1"/>
    <property type="molecule type" value="Genomic_DNA"/>
</dbReference>
<evidence type="ECO:0000256" key="1">
    <source>
        <dbReference type="SAM" id="MobiDB-lite"/>
    </source>
</evidence>
<evidence type="ECO:0000313" key="2">
    <source>
        <dbReference type="EMBL" id="CAK7211128.1"/>
    </source>
</evidence>
<feature type="compositionally biased region" description="Basic and acidic residues" evidence="1">
    <location>
        <begin position="561"/>
        <end position="573"/>
    </location>
</feature>
<sequence length="620" mass="68783">MASRLVHTAAAPPQPRPGAATRRGQSKPPSWKSLNYIHGALHRLAQLGRRGHWVLHTLDFYRPDCDTRPQSRDPAREVPIRDAARPGQPVLDSGLIWAGSLPAPAIDDVAFWNERAVDVKDKLAQANEKRICPAFTPAELAALRAVEHDEHGESVLHFIFLGRSRKMQATKNVVLANLIELAERHRPGQWILHIEDFYHPDIDTRPQTRLGNRGIAISGTTSPKLTAGVELRWAGRGPQPDLDDGEFWDDAAERLSQKVQQVRDGNVHPAFTAAETRVLEDLENQEDHYFHECLIKVKHLAPEREAEARVHADARRRVRELLIQLWKTGLPGQWILHNLDVFASEYSTHHASQNAVGVDCEPDDNGGMVCPVHPIMGESYPGTFGLYYRGAARPPAELGSADYWLKLASVLDKKHKDVQRGRIVEHRFTSQELQMLELADRAHDPVEGEMDEKQKLDNRVTDWLSRDRRGTTPLASDTAGVFDLGEVAFGEEAVNGDSASEAGTSATADLSSRSSRKRTRPLGSNDEDALPSSKLVNTKGEPDQDGKKLPKTLPQGSSKGRNPEKVGKQEKKGTQTRGKTSVPVLKKAALPKPKSASQTILRRSARLEGQPRKTYRNNGG</sequence>
<dbReference type="Proteomes" id="UP001642482">
    <property type="component" value="Unassembled WGS sequence"/>
</dbReference>
<feature type="compositionally biased region" description="Polar residues" evidence="1">
    <location>
        <begin position="497"/>
        <end position="513"/>
    </location>
</feature>
<feature type="compositionally biased region" description="Basic and acidic residues" evidence="1">
    <location>
        <begin position="65"/>
        <end position="84"/>
    </location>
</feature>